<gene>
    <name evidence="1" type="primary">COPS7A</name>
</gene>
<dbReference type="Ensembl" id="ENSOART00020073303.1">
    <property type="protein sequence ID" value="ENSOARP00020050417.1"/>
    <property type="gene ID" value="ENSOARG00020004603.2"/>
</dbReference>
<evidence type="ECO:0000313" key="1">
    <source>
        <dbReference type="Ensembl" id="ENSOARP00020050417.1"/>
    </source>
</evidence>
<accession>A0AC11DTQ2</accession>
<reference evidence="1" key="3">
    <citation type="submission" date="2025-09" db="UniProtKB">
        <authorList>
            <consortium name="Ensembl"/>
        </authorList>
    </citation>
    <scope>IDENTIFICATION</scope>
</reference>
<reference evidence="1" key="1">
    <citation type="submission" date="2020-11" db="EMBL/GenBank/DDBJ databases">
        <authorList>
            <person name="Davenport K.M."/>
            <person name="Bickhart D.M."/>
            <person name="Smith T.P.L."/>
            <person name="Murdoch B.M."/>
            <person name="Rosen B.D."/>
        </authorList>
    </citation>
    <scope>NUCLEOTIDE SEQUENCE [LARGE SCALE GENOMIC DNA]</scope>
    <source>
        <strain evidence="1">OAR_USU_Benz2616</strain>
    </source>
</reference>
<name>A0AC11DTQ2_SHEEP</name>
<protein>
    <submittedName>
        <fullName evidence="1">COP9 signalosome subunit 7A</fullName>
    </submittedName>
</protein>
<proteinExistence type="predicted"/>
<organism evidence="1">
    <name type="scientific">Ovis aries</name>
    <name type="common">Sheep</name>
    <dbReference type="NCBI Taxonomy" id="9940"/>
    <lineage>
        <taxon>Eukaryota</taxon>
        <taxon>Metazoa</taxon>
        <taxon>Chordata</taxon>
        <taxon>Craniata</taxon>
        <taxon>Vertebrata</taxon>
        <taxon>Euteleostomi</taxon>
        <taxon>Mammalia</taxon>
        <taxon>Eutheria</taxon>
        <taxon>Laurasiatheria</taxon>
        <taxon>Artiodactyla</taxon>
        <taxon>Ruminantia</taxon>
        <taxon>Pecora</taxon>
        <taxon>Bovidae</taxon>
        <taxon>Caprinae</taxon>
        <taxon>Ovis</taxon>
    </lineage>
</organism>
<sequence>MSAEVKVTGQNQEQFLLLAKSAKGAALATLIHQVLEAPGVYVFGELLDMPNVRELAESDFASTFRLLTVFAYGTYADYLAEARNLPPLTEAQKNKLRHLSVVTLAAKVKCIPYAVLLEALALRNVRQLEDLVIEAVYADVLRGSLDQRHQRLEVDYSIGRDIQRQDLSAIARTLQEWCLGCEVVLSGIEEQVSRANQHKEQQLGLKQQIESEVSGWGASRPDPAPPPAWATCPGQKGLDGGGGDRPGGQGWSGSGTFLVSPHSFPLGRSPT</sequence>
<reference evidence="1" key="2">
    <citation type="submission" date="2025-08" db="UniProtKB">
        <authorList>
            <consortium name="Ensembl"/>
        </authorList>
    </citation>
    <scope>IDENTIFICATION</scope>
</reference>